<name>A0A0X8HRC4_9SACH</name>
<dbReference type="SUPFAM" id="SSF50447">
    <property type="entry name" value="Translation proteins"/>
    <property type="match status" value="2"/>
</dbReference>
<comment type="subcellular location">
    <subcellularLocation>
        <location evidence="1">Mitochondrion</location>
    </subcellularLocation>
</comment>
<gene>
    <name evidence="13" type="ORF">AW171_hschr31888</name>
</gene>
<dbReference type="CDD" id="cd03702">
    <property type="entry name" value="IF2_mtIF2_II"/>
    <property type="match status" value="1"/>
</dbReference>
<dbReference type="SUPFAM" id="SSF52156">
    <property type="entry name" value="Initiation factor IF2/eIF5b, domain 3"/>
    <property type="match status" value="1"/>
</dbReference>
<evidence type="ECO:0000256" key="1">
    <source>
        <dbReference type="ARBA" id="ARBA00004173"/>
    </source>
</evidence>
<comment type="function">
    <text evidence="9">One of the essential components for the initiation of protein synthesis. Protects formylmethionyl-tRNA from spontaneous hydrolysis and promotes its binding to the 30S ribosomal subunits. Also involved in the hydrolysis of GTP during the formation of the 70S ribosomal complex.</text>
</comment>
<evidence type="ECO:0000256" key="6">
    <source>
        <dbReference type="ARBA" id="ARBA00022946"/>
    </source>
</evidence>
<dbReference type="NCBIfam" id="TIGR00487">
    <property type="entry name" value="IF-2"/>
    <property type="match status" value="1"/>
</dbReference>
<evidence type="ECO:0000256" key="2">
    <source>
        <dbReference type="ARBA" id="ARBA00007733"/>
    </source>
</evidence>
<dbReference type="PROSITE" id="PS51722">
    <property type="entry name" value="G_TR_2"/>
    <property type="match status" value="1"/>
</dbReference>
<dbReference type="FunFam" id="2.40.30.10:FF:000008">
    <property type="entry name" value="Translation initiation factor IF-2"/>
    <property type="match status" value="1"/>
</dbReference>
<dbReference type="GO" id="GO:0003743">
    <property type="term" value="F:translation initiation factor activity"/>
    <property type="evidence" value="ECO:0007669"/>
    <property type="project" value="UniProtKB-KW"/>
</dbReference>
<dbReference type="GO" id="GO:0005525">
    <property type="term" value="F:GTP binding"/>
    <property type="evidence" value="ECO:0007669"/>
    <property type="project" value="UniProtKB-KW"/>
</dbReference>
<dbReference type="InterPro" id="IPR015760">
    <property type="entry name" value="TIF_IF2"/>
</dbReference>
<dbReference type="GeneID" id="28723251"/>
<evidence type="ECO:0000256" key="3">
    <source>
        <dbReference type="ARBA" id="ARBA00022540"/>
    </source>
</evidence>
<dbReference type="AlphaFoldDB" id="A0A0X8HRC4"/>
<dbReference type="STRING" id="45286.A0A0X8HRC4"/>
<comment type="similarity">
    <text evidence="2">Belongs to the TRAFAC class translation factor GTPase superfamily. Classic translation factor GTPase family. IF-2 subfamily.</text>
</comment>
<organism evidence="13 14">
    <name type="scientific">Eremothecium sinecaudum</name>
    <dbReference type="NCBI Taxonomy" id="45286"/>
    <lineage>
        <taxon>Eukaryota</taxon>
        <taxon>Fungi</taxon>
        <taxon>Dikarya</taxon>
        <taxon>Ascomycota</taxon>
        <taxon>Saccharomycotina</taxon>
        <taxon>Saccharomycetes</taxon>
        <taxon>Saccharomycetales</taxon>
        <taxon>Saccharomycetaceae</taxon>
        <taxon>Eremothecium</taxon>
    </lineage>
</organism>
<dbReference type="SUPFAM" id="SSF52540">
    <property type="entry name" value="P-loop containing nucleoside triphosphate hydrolases"/>
    <property type="match status" value="1"/>
</dbReference>
<dbReference type="GO" id="GO:0003924">
    <property type="term" value="F:GTPase activity"/>
    <property type="evidence" value="ECO:0007669"/>
    <property type="project" value="InterPro"/>
</dbReference>
<protein>
    <recommendedName>
        <fullName evidence="10">Translation initiation factor IF-2, mitochondrial</fullName>
    </recommendedName>
</protein>
<dbReference type="PANTHER" id="PTHR43381:SF20">
    <property type="entry name" value="TRANSLATION INITIATION FACTOR IF-2, MITOCHONDRIAL"/>
    <property type="match status" value="1"/>
</dbReference>
<accession>A0A0X8HRC4</accession>
<evidence type="ECO:0000256" key="11">
    <source>
        <dbReference type="SAM" id="Coils"/>
    </source>
</evidence>
<evidence type="ECO:0000313" key="14">
    <source>
        <dbReference type="Proteomes" id="UP000243052"/>
    </source>
</evidence>
<proteinExistence type="inferred from homology"/>
<evidence type="ECO:0000256" key="5">
    <source>
        <dbReference type="ARBA" id="ARBA00022917"/>
    </source>
</evidence>
<keyword evidence="4" id="KW-0547">Nucleotide-binding</keyword>
<keyword evidence="5" id="KW-0648">Protein biosynthesis</keyword>
<dbReference type="RefSeq" id="XP_017987015.1">
    <property type="nucleotide sequence ID" value="XM_018131097.1"/>
</dbReference>
<evidence type="ECO:0000259" key="12">
    <source>
        <dbReference type="PROSITE" id="PS51722"/>
    </source>
</evidence>
<dbReference type="CDD" id="cd01887">
    <property type="entry name" value="IF2_eIF5B"/>
    <property type="match status" value="1"/>
</dbReference>
<dbReference type="Pfam" id="PF00009">
    <property type="entry name" value="GTP_EFTU"/>
    <property type="match status" value="1"/>
</dbReference>
<sequence>MYSKKLLFHPRTYSKYFQLRSTFTVMPIVSHLSIRTIKTSSKNKPSLIPGSKHGQLKPFPFPIPPAISVKHLSDMLKIKRNELTKVLKNMGCLNVSSDYMILRDTLIPLLEKYNYQIPAIKRSYYTSDDIYDFLKTPIDPEDLEHRPPVVTIMGHVDHGKTTILDYLRKSTIAAQESGGITQKIGAFQVIAPISRRKITFLDTPGHAAFLKMRARGANITDIIVLVVSSEDSIMPQTIEAIKHTKASGNELIVAITKIDKFHSEKDKKAAIERVERDLMNHNIEVESAGGNVQVVPVSAVTGENMDLLEESIIALSDTMALNAAVSPITKAEAWVLESEITKGSGALCRVLVKNGELRTGSYVICGNLCCRIRMMRDENGKQIKTAGPSAIAEISGWKDLPDVGSEVIEVENIKVAKEWIGKREALLNLERNVKIAEKLNRIESEKLGINEEKEDKDEQDGPKKVNFIVKADLSGSAEAIVESIAHLGNNEVVCHVVESSVGIPSENDIELAKVSNAIILCFNLGSIPNTVLKNKGNIEIREYNVIYNLIEDVTKILVDNLEPIYEEKIIGMATIKELFKMKLKNKFLNIAGCQVLSGKLARNSLIKVLHGPSEEVIYNDKVMSLRQNKINPSEVIRGSQCGITLRNNFDGYSVGDKIVIYEKVPIQRHL</sequence>
<dbReference type="Pfam" id="PF22042">
    <property type="entry name" value="EF-G_D2"/>
    <property type="match status" value="1"/>
</dbReference>
<dbReference type="InterPro" id="IPR053905">
    <property type="entry name" value="EF-G-like_DII"/>
</dbReference>
<dbReference type="GO" id="GO:0005739">
    <property type="term" value="C:mitochondrion"/>
    <property type="evidence" value="ECO:0007669"/>
    <property type="project" value="UniProtKB-SubCell"/>
</dbReference>
<dbReference type="FunFam" id="3.40.50.300:FF:000019">
    <property type="entry name" value="Translation initiation factor IF-2"/>
    <property type="match status" value="1"/>
</dbReference>
<dbReference type="InterPro" id="IPR036925">
    <property type="entry name" value="TIF_IF2_dom3_sf"/>
</dbReference>
<dbReference type="OrthoDB" id="361630at2759"/>
<evidence type="ECO:0000256" key="4">
    <source>
        <dbReference type="ARBA" id="ARBA00022741"/>
    </source>
</evidence>
<keyword evidence="8" id="KW-0342">GTP-binding</keyword>
<feature type="coiled-coil region" evidence="11">
    <location>
        <begin position="426"/>
        <end position="459"/>
    </location>
</feature>
<evidence type="ECO:0000313" key="13">
    <source>
        <dbReference type="EMBL" id="AMD20019.1"/>
    </source>
</evidence>
<dbReference type="InterPro" id="IPR000178">
    <property type="entry name" value="TF_IF2_bacterial-like"/>
</dbReference>
<dbReference type="Pfam" id="PF11987">
    <property type="entry name" value="IF-2"/>
    <property type="match status" value="1"/>
</dbReference>
<evidence type="ECO:0000256" key="9">
    <source>
        <dbReference type="ARBA" id="ARBA00025162"/>
    </source>
</evidence>
<dbReference type="Proteomes" id="UP000243052">
    <property type="component" value="Chromosome iii"/>
</dbReference>
<dbReference type="InterPro" id="IPR027417">
    <property type="entry name" value="P-loop_NTPase"/>
</dbReference>
<evidence type="ECO:0000256" key="7">
    <source>
        <dbReference type="ARBA" id="ARBA00023128"/>
    </source>
</evidence>
<keyword evidence="11" id="KW-0175">Coiled coil</keyword>
<dbReference type="InterPro" id="IPR009000">
    <property type="entry name" value="Transl_B-barrel_sf"/>
</dbReference>
<dbReference type="Gene3D" id="3.40.50.300">
    <property type="entry name" value="P-loop containing nucleotide triphosphate hydrolases"/>
    <property type="match status" value="1"/>
</dbReference>
<keyword evidence="7" id="KW-0496">Mitochondrion</keyword>
<dbReference type="EMBL" id="CP014243">
    <property type="protein sequence ID" value="AMD20019.1"/>
    <property type="molecule type" value="Genomic_DNA"/>
</dbReference>
<keyword evidence="14" id="KW-1185">Reference proteome</keyword>
<dbReference type="NCBIfam" id="TIGR00231">
    <property type="entry name" value="small_GTP"/>
    <property type="match status" value="1"/>
</dbReference>
<dbReference type="InterPro" id="IPR005225">
    <property type="entry name" value="Small_GTP-bd"/>
</dbReference>
<feature type="domain" description="Tr-type G" evidence="12">
    <location>
        <begin position="145"/>
        <end position="320"/>
    </location>
</feature>
<dbReference type="PANTHER" id="PTHR43381">
    <property type="entry name" value="TRANSLATION INITIATION FACTOR IF-2-RELATED"/>
    <property type="match status" value="1"/>
</dbReference>
<dbReference type="InterPro" id="IPR044145">
    <property type="entry name" value="IF2_II"/>
</dbReference>
<dbReference type="InterPro" id="IPR000795">
    <property type="entry name" value="T_Tr_GTP-bd_dom"/>
</dbReference>
<evidence type="ECO:0000256" key="8">
    <source>
        <dbReference type="ARBA" id="ARBA00023134"/>
    </source>
</evidence>
<dbReference type="FunFam" id="3.40.50.10050:FF:000001">
    <property type="entry name" value="Translation initiation factor IF-2"/>
    <property type="match status" value="1"/>
</dbReference>
<reference evidence="13 14" key="1">
    <citation type="submission" date="2016-01" db="EMBL/GenBank/DDBJ databases">
        <title>Genome sequence of the yeast Holleya sinecauda.</title>
        <authorList>
            <person name="Dietrich F.S."/>
        </authorList>
    </citation>
    <scope>NUCLEOTIDE SEQUENCE [LARGE SCALE GENOMIC DNA]</scope>
    <source>
        <strain evidence="13 14">ATCC 58844</strain>
    </source>
</reference>
<dbReference type="Gene3D" id="2.40.30.10">
    <property type="entry name" value="Translation factors"/>
    <property type="match status" value="2"/>
</dbReference>
<keyword evidence="6" id="KW-0809">Transit peptide</keyword>
<keyword evidence="3" id="KW-0396">Initiation factor</keyword>
<dbReference type="Gene3D" id="3.40.50.10050">
    <property type="entry name" value="Translation initiation factor IF- 2, domain 3"/>
    <property type="match status" value="1"/>
</dbReference>
<evidence type="ECO:0000256" key="10">
    <source>
        <dbReference type="ARBA" id="ARBA00044200"/>
    </source>
</evidence>
<dbReference type="InterPro" id="IPR023115">
    <property type="entry name" value="TIF_IF2_dom3"/>
</dbReference>